<dbReference type="GO" id="GO:0032589">
    <property type="term" value="C:neuron projection membrane"/>
    <property type="evidence" value="ECO:0007669"/>
    <property type="project" value="TreeGrafter"/>
</dbReference>
<reference evidence="2" key="1">
    <citation type="journal article" date="2020" name="J Insects Food Feed">
        <title>The yellow mealworm (Tenebrio molitor) genome: a resource for the emerging insects as food and feed industry.</title>
        <authorList>
            <person name="Eriksson T."/>
            <person name="Andere A."/>
            <person name="Kelstrup H."/>
            <person name="Emery V."/>
            <person name="Picard C."/>
        </authorList>
    </citation>
    <scope>NUCLEOTIDE SEQUENCE</scope>
    <source>
        <strain evidence="2">Stoneville</strain>
        <tissue evidence="2">Whole head</tissue>
    </source>
</reference>
<dbReference type="InterPro" id="IPR037448">
    <property type="entry name" value="Zig-8"/>
</dbReference>
<dbReference type="PROSITE" id="PS50835">
    <property type="entry name" value="IG_LIKE"/>
    <property type="match status" value="1"/>
</dbReference>
<evidence type="ECO:0000313" key="3">
    <source>
        <dbReference type="Proteomes" id="UP000719412"/>
    </source>
</evidence>
<dbReference type="EMBL" id="JABDTM020018322">
    <property type="protein sequence ID" value="KAH0818138.1"/>
    <property type="molecule type" value="Genomic_DNA"/>
</dbReference>
<gene>
    <name evidence="2" type="ORF">GEV33_004653</name>
</gene>
<dbReference type="InterPro" id="IPR007110">
    <property type="entry name" value="Ig-like_dom"/>
</dbReference>
<sequence length="352" mass="41021">MQPRIHLEEKPDIYLLHVQVYVPMYCGLHFLFRRIHYHSCNALYSTSQMHCKIRRGEGFPVDWRESVICPIFKKGEKNRAENYRGITLLNTGYKLYVSVLSGRIKREIEEKEVVPDSQAGFRGTEYCKQCVHPGRFSKERIEEERGRMVSLFVDFRAAFDKVSWIRKRDLHILTAGILTYTSDQRFQVIRPDKSDNWTLQIKFPQLRDSGVYECQVNTEPKMSLPFRLNVIEAKARILEASDLHVKAGSSVTLTCVINQGPHDLGTVFWYKGTEIVQTLQPHVNDADSVTRVTVQRIEIRRSCRPVAWTTSSDPTIRIHSIQNTLHIATEMGWCPVMFEPLIYEKNQWNIFK</sequence>
<dbReference type="SUPFAM" id="SSF48726">
    <property type="entry name" value="Immunoglobulin"/>
    <property type="match status" value="2"/>
</dbReference>
<evidence type="ECO:0000259" key="1">
    <source>
        <dbReference type="PROSITE" id="PS50835"/>
    </source>
</evidence>
<organism evidence="2 3">
    <name type="scientific">Tenebrio molitor</name>
    <name type="common">Yellow mealworm beetle</name>
    <dbReference type="NCBI Taxonomy" id="7067"/>
    <lineage>
        <taxon>Eukaryota</taxon>
        <taxon>Metazoa</taxon>
        <taxon>Ecdysozoa</taxon>
        <taxon>Arthropoda</taxon>
        <taxon>Hexapoda</taxon>
        <taxon>Insecta</taxon>
        <taxon>Pterygota</taxon>
        <taxon>Neoptera</taxon>
        <taxon>Endopterygota</taxon>
        <taxon>Coleoptera</taxon>
        <taxon>Polyphaga</taxon>
        <taxon>Cucujiformia</taxon>
        <taxon>Tenebrionidae</taxon>
        <taxon>Tenebrio</taxon>
    </lineage>
</organism>
<dbReference type="InterPro" id="IPR013783">
    <property type="entry name" value="Ig-like_fold"/>
</dbReference>
<name>A0A8J6LG62_TENMO</name>
<protein>
    <recommendedName>
        <fullName evidence="1">Ig-like domain-containing protein</fullName>
    </recommendedName>
</protein>
<comment type="caution">
    <text evidence="2">The sequence shown here is derived from an EMBL/GenBank/DDBJ whole genome shotgun (WGS) entry which is preliminary data.</text>
</comment>
<feature type="domain" description="Ig-like" evidence="1">
    <location>
        <begin position="220"/>
        <end position="304"/>
    </location>
</feature>
<dbReference type="GO" id="GO:0050808">
    <property type="term" value="P:synapse organization"/>
    <property type="evidence" value="ECO:0007669"/>
    <property type="project" value="TreeGrafter"/>
</dbReference>
<reference evidence="2" key="2">
    <citation type="submission" date="2021-08" db="EMBL/GenBank/DDBJ databases">
        <authorList>
            <person name="Eriksson T."/>
        </authorList>
    </citation>
    <scope>NUCLEOTIDE SEQUENCE</scope>
    <source>
        <strain evidence="2">Stoneville</strain>
        <tissue evidence="2">Whole head</tissue>
    </source>
</reference>
<dbReference type="PANTHER" id="PTHR23279">
    <property type="entry name" value="DEFECTIVE PROBOSCIS EXTENSION RESPONSE DPR -RELATED"/>
    <property type="match status" value="1"/>
</dbReference>
<keyword evidence="3" id="KW-1185">Reference proteome</keyword>
<dbReference type="AlphaFoldDB" id="A0A8J6LG62"/>
<dbReference type="Proteomes" id="UP000719412">
    <property type="component" value="Unassembled WGS sequence"/>
</dbReference>
<dbReference type="Gene3D" id="2.60.40.10">
    <property type="entry name" value="Immunoglobulins"/>
    <property type="match status" value="2"/>
</dbReference>
<evidence type="ECO:0000313" key="2">
    <source>
        <dbReference type="EMBL" id="KAH0818138.1"/>
    </source>
</evidence>
<dbReference type="PANTHER" id="PTHR23279:SF4">
    <property type="entry name" value="DEFECTIVE PROBOSCIS EXTENSION RESPONSE 2, ISOFORM F-RELATED"/>
    <property type="match status" value="1"/>
</dbReference>
<dbReference type="InterPro" id="IPR036179">
    <property type="entry name" value="Ig-like_dom_sf"/>
</dbReference>
<accession>A0A8J6LG62</accession>
<proteinExistence type="predicted"/>